<name>A0A1J0AC69_9CYAN</name>
<evidence type="ECO:0000313" key="2">
    <source>
        <dbReference type="Proteomes" id="UP000180235"/>
    </source>
</evidence>
<dbReference type="EMBL" id="CP017675">
    <property type="protein sequence ID" value="APB33523.1"/>
    <property type="molecule type" value="Genomic_DNA"/>
</dbReference>
<organism evidence="1 2">
    <name type="scientific">Gloeomargarita lithophora Alchichica-D10</name>
    <dbReference type="NCBI Taxonomy" id="1188229"/>
    <lineage>
        <taxon>Bacteria</taxon>
        <taxon>Bacillati</taxon>
        <taxon>Cyanobacteriota</taxon>
        <taxon>Cyanophyceae</taxon>
        <taxon>Gloeomargaritales</taxon>
        <taxon>Gloeomargaritaceae</taxon>
        <taxon>Gloeomargarita</taxon>
    </lineage>
</organism>
<dbReference type="Proteomes" id="UP000180235">
    <property type="component" value="Chromosome"/>
</dbReference>
<keyword evidence="2" id="KW-1185">Reference proteome</keyword>
<reference evidence="1 2" key="1">
    <citation type="submission" date="2016-10" db="EMBL/GenBank/DDBJ databases">
        <title>Description of Gloeomargarita lithophora gen. nov., sp. nov., a thylakoid-bearing basal-branching cyanobacterium with intracellular carbonates, and proposal for Gloeomargaritales ord. nov.</title>
        <authorList>
            <person name="Moreira D."/>
            <person name="Tavera R."/>
            <person name="Benzerara K."/>
            <person name="Skouri-Panet F."/>
            <person name="Couradeau E."/>
            <person name="Gerard E."/>
            <person name="Loussert C."/>
            <person name="Novelo E."/>
            <person name="Zivanovic Y."/>
            <person name="Lopez-Garcia P."/>
        </authorList>
    </citation>
    <scope>NUCLEOTIDE SEQUENCE [LARGE SCALE GENOMIC DNA]</scope>
    <source>
        <strain evidence="1 2">D10</strain>
    </source>
</reference>
<accession>A0A1J0AC69</accession>
<dbReference type="RefSeq" id="WP_157776192.1">
    <property type="nucleotide sequence ID" value="NZ_CP017675.1"/>
</dbReference>
<evidence type="ECO:0000313" key="1">
    <source>
        <dbReference type="EMBL" id="APB33523.1"/>
    </source>
</evidence>
<dbReference type="AlphaFoldDB" id="A0A1J0AC69"/>
<sequence>MNSQWITYEPLRFGISLHKHSFENTLANIRNRYLESFSNSCKSQVLVFWLQPPHVGLIVGVKADLIEATWLISDLAKVNLAYAYPAKGGGWVELNLISKNYSQLILSGSSHSLPKLNQAIQWLRPIIGYFVKHLSLEFEEVDTGYNV</sequence>
<protein>
    <submittedName>
        <fullName evidence="1">Uncharacterized protein</fullName>
    </submittedName>
</protein>
<dbReference type="KEGG" id="glt:GlitD10_1203"/>
<gene>
    <name evidence="1" type="ORF">GlitD10_1203</name>
</gene>
<proteinExistence type="predicted"/>